<dbReference type="InterPro" id="IPR016681">
    <property type="entry name" value="SuccinylGlu_desuccinylase"/>
</dbReference>
<keyword evidence="3 5" id="KW-0378">Hydrolase</keyword>
<reference evidence="8 9" key="1">
    <citation type="submission" date="2020-08" db="EMBL/GenBank/DDBJ databases">
        <title>Genomic Encyclopedia of Type Strains, Phase IV (KMG-IV): sequencing the most valuable type-strain genomes for metagenomic binning, comparative biology and taxonomic classification.</title>
        <authorList>
            <person name="Goeker M."/>
        </authorList>
    </citation>
    <scope>NUCLEOTIDE SEQUENCE [LARGE SCALE GENOMIC DNA]</scope>
    <source>
        <strain evidence="8 9">DSM 106739</strain>
    </source>
</reference>
<feature type="active site" evidence="5">
    <location>
        <position position="206"/>
    </location>
</feature>
<dbReference type="GO" id="GO:0016788">
    <property type="term" value="F:hydrolase activity, acting on ester bonds"/>
    <property type="evidence" value="ECO:0007669"/>
    <property type="project" value="UniProtKB-UniRule"/>
</dbReference>
<feature type="binding site" evidence="5">
    <location>
        <position position="52"/>
    </location>
    <ligand>
        <name>Zn(2+)</name>
        <dbReference type="ChEBI" id="CHEBI:29105"/>
    </ligand>
</feature>
<accession>A0A840BHN3</accession>
<dbReference type="PANTHER" id="PTHR15162:SF7">
    <property type="entry name" value="SUCCINYLGLUTAMATE DESUCCINYLASE"/>
    <property type="match status" value="1"/>
</dbReference>
<dbReference type="Gene3D" id="3.40.630.10">
    <property type="entry name" value="Zn peptidases"/>
    <property type="match status" value="1"/>
</dbReference>
<dbReference type="GO" id="GO:0008270">
    <property type="term" value="F:zinc ion binding"/>
    <property type="evidence" value="ECO:0007669"/>
    <property type="project" value="UniProtKB-UniRule"/>
</dbReference>
<organism evidence="8 9">
    <name type="scientific">Niveibacterium umoris</name>
    <dbReference type="NCBI Taxonomy" id="1193620"/>
    <lineage>
        <taxon>Bacteria</taxon>
        <taxon>Pseudomonadati</taxon>
        <taxon>Pseudomonadota</taxon>
        <taxon>Betaproteobacteria</taxon>
        <taxon>Rhodocyclales</taxon>
        <taxon>Rhodocyclaceae</taxon>
        <taxon>Niveibacterium</taxon>
    </lineage>
</organism>
<keyword evidence="9" id="KW-1185">Reference proteome</keyword>
<dbReference type="Pfam" id="PF24827">
    <property type="entry name" value="AstE_AspA_cat"/>
    <property type="match status" value="1"/>
</dbReference>
<comment type="similarity">
    <text evidence="5">Belongs to the AspA/AstE family. Succinylglutamate desuccinylase subfamily.</text>
</comment>
<dbReference type="UniPathway" id="UPA00185">
    <property type="reaction ID" value="UER00283"/>
</dbReference>
<dbReference type="GO" id="GO:0019545">
    <property type="term" value="P:L-arginine catabolic process to succinate"/>
    <property type="evidence" value="ECO:0007669"/>
    <property type="project" value="UniProtKB-UniRule"/>
</dbReference>
<feature type="binding site" evidence="5">
    <location>
        <position position="55"/>
    </location>
    <ligand>
        <name>Zn(2+)</name>
        <dbReference type="ChEBI" id="CHEBI:29105"/>
    </ligand>
</feature>
<dbReference type="AlphaFoldDB" id="A0A840BHN3"/>
<dbReference type="InterPro" id="IPR055438">
    <property type="entry name" value="AstE_AspA_cat"/>
</dbReference>
<dbReference type="Pfam" id="PF04952">
    <property type="entry name" value="AstE_AspA_hybrid"/>
    <property type="match status" value="1"/>
</dbReference>
<sequence length="321" mass="33041">MGLLSALLAGDEADLPPSLPCGATVEKLAAGVWMIAPAQLGGRPLVISAGIHGDETAPVEVLCELADALVRGELCVRVPLLLAFGNLAALRAGRRYLDDDLNRLFAGATGAPGSRERPRAQALLAARAAFADRFGAALHLDLHSAIRASIYECFAVAPSRGACLTPELHALLAACGIEAVMLAGDAAPTFSALSVRAHGGEAFTFELGRVRKLGEGAATEFEATAACLRALVSAAPLPPARATPITFRVSREIIKASDAFRLNLPPDAPNFTGFAPGALIAEDGDARWMAGAGERIVFPNPGVKPGLRAGVLVVADSASDS</sequence>
<evidence type="ECO:0000256" key="4">
    <source>
        <dbReference type="ARBA" id="ARBA00022833"/>
    </source>
</evidence>
<protein>
    <recommendedName>
        <fullName evidence="5">Succinylglutamate desuccinylase</fullName>
        <ecNumber evidence="5">3.5.1.96</ecNumber>
    </recommendedName>
</protein>
<comment type="catalytic activity">
    <reaction evidence="5">
        <text>N-succinyl-L-glutamate + H2O = L-glutamate + succinate</text>
        <dbReference type="Rhea" id="RHEA:15169"/>
        <dbReference type="ChEBI" id="CHEBI:15377"/>
        <dbReference type="ChEBI" id="CHEBI:29985"/>
        <dbReference type="ChEBI" id="CHEBI:30031"/>
        <dbReference type="ChEBI" id="CHEBI:58763"/>
        <dbReference type="EC" id="3.5.1.96"/>
    </reaction>
</comment>
<evidence type="ECO:0000259" key="7">
    <source>
        <dbReference type="Pfam" id="PF24827"/>
    </source>
</evidence>
<feature type="domain" description="AstE/AspA barrel-sandwich hybrid" evidence="6">
    <location>
        <begin position="246"/>
        <end position="314"/>
    </location>
</feature>
<comment type="pathway">
    <text evidence="5">Amino-acid degradation; L-arginine degradation via AST pathway; L-glutamate and succinate from L-arginine: step 5/5.</text>
</comment>
<evidence type="ECO:0000256" key="3">
    <source>
        <dbReference type="ARBA" id="ARBA00022801"/>
    </source>
</evidence>
<dbReference type="NCBIfam" id="NF003706">
    <property type="entry name" value="PRK05324.1"/>
    <property type="match status" value="1"/>
</dbReference>
<evidence type="ECO:0000313" key="8">
    <source>
        <dbReference type="EMBL" id="MBB4012153.1"/>
    </source>
</evidence>
<feature type="domain" description="Succinylglutamate desuccinylase/Aspartoacylase catalytic" evidence="7">
    <location>
        <begin position="42"/>
        <end position="229"/>
    </location>
</feature>
<dbReference type="GO" id="GO:0009017">
    <property type="term" value="F:succinylglutamate desuccinylase activity"/>
    <property type="evidence" value="ECO:0007669"/>
    <property type="project" value="UniProtKB-EC"/>
</dbReference>
<dbReference type="EC" id="3.5.1.96" evidence="5"/>
<dbReference type="RefSeq" id="WP_183633679.1">
    <property type="nucleotide sequence ID" value="NZ_BAABLE010000011.1"/>
</dbReference>
<evidence type="ECO:0000313" key="9">
    <source>
        <dbReference type="Proteomes" id="UP000561045"/>
    </source>
</evidence>
<dbReference type="PANTHER" id="PTHR15162">
    <property type="entry name" value="ASPARTOACYLASE"/>
    <property type="match status" value="1"/>
</dbReference>
<feature type="binding site" evidence="5">
    <location>
        <position position="143"/>
    </location>
    <ligand>
        <name>Zn(2+)</name>
        <dbReference type="ChEBI" id="CHEBI:29105"/>
    </ligand>
</feature>
<comment type="function">
    <text evidence="5">Transforms N(2)-succinylglutamate into succinate and glutamate.</text>
</comment>
<keyword evidence="2 5" id="KW-0479">Metal-binding</keyword>
<gene>
    <name evidence="5" type="primary">astE</name>
    <name evidence="8" type="ORF">GGR36_001461</name>
</gene>
<proteinExistence type="inferred from homology"/>
<evidence type="ECO:0000256" key="1">
    <source>
        <dbReference type="ARBA" id="ARBA00022503"/>
    </source>
</evidence>
<evidence type="ECO:0000256" key="2">
    <source>
        <dbReference type="ARBA" id="ARBA00022723"/>
    </source>
</evidence>
<dbReference type="GO" id="GO:0019544">
    <property type="term" value="P:L-arginine catabolic process to L-glutamate"/>
    <property type="evidence" value="ECO:0007669"/>
    <property type="project" value="UniProtKB-UniRule"/>
</dbReference>
<dbReference type="InterPro" id="IPR007036">
    <property type="entry name" value="Aste_AspA_hybrid_dom"/>
</dbReference>
<dbReference type="HAMAP" id="MF_00767">
    <property type="entry name" value="Arg_catab_AstE"/>
    <property type="match status" value="1"/>
</dbReference>
<comment type="caution">
    <text evidence="8">The sequence shown here is derived from an EMBL/GenBank/DDBJ whole genome shotgun (WGS) entry which is preliminary data.</text>
</comment>
<name>A0A840BHN3_9RHOO</name>
<dbReference type="Proteomes" id="UP000561045">
    <property type="component" value="Unassembled WGS sequence"/>
</dbReference>
<dbReference type="InterPro" id="IPR050178">
    <property type="entry name" value="AspA/AstE_fam"/>
</dbReference>
<evidence type="ECO:0000259" key="6">
    <source>
        <dbReference type="Pfam" id="PF04952"/>
    </source>
</evidence>
<evidence type="ECO:0000256" key="5">
    <source>
        <dbReference type="HAMAP-Rule" id="MF_00767"/>
    </source>
</evidence>
<dbReference type="EMBL" id="JACIET010000001">
    <property type="protein sequence ID" value="MBB4012153.1"/>
    <property type="molecule type" value="Genomic_DNA"/>
</dbReference>
<keyword evidence="1 5" id="KW-0056">Arginine metabolism</keyword>
<comment type="cofactor">
    <cofactor evidence="5">
        <name>Zn(2+)</name>
        <dbReference type="ChEBI" id="CHEBI:29105"/>
    </cofactor>
    <text evidence="5">Binds 1 zinc ion per subunit.</text>
</comment>
<dbReference type="SUPFAM" id="SSF53187">
    <property type="entry name" value="Zn-dependent exopeptidases"/>
    <property type="match status" value="1"/>
</dbReference>
<keyword evidence="4 5" id="KW-0862">Zinc</keyword>